<feature type="transmembrane region" description="Helical" evidence="1">
    <location>
        <begin position="343"/>
        <end position="362"/>
    </location>
</feature>
<dbReference type="GO" id="GO:0016787">
    <property type="term" value="F:hydrolase activity"/>
    <property type="evidence" value="ECO:0007669"/>
    <property type="project" value="UniProtKB-KW"/>
</dbReference>
<feature type="transmembrane region" description="Helical" evidence="1">
    <location>
        <begin position="475"/>
        <end position="496"/>
    </location>
</feature>
<evidence type="ECO:0000256" key="1">
    <source>
        <dbReference type="SAM" id="Phobius"/>
    </source>
</evidence>
<keyword evidence="1" id="KW-1133">Transmembrane helix</keyword>
<dbReference type="InterPro" id="IPR022742">
    <property type="entry name" value="Hydrolase_4"/>
</dbReference>
<organism evidence="3 4">
    <name type="scientific">Pararhodospirillum oryzae</name>
    <dbReference type="NCBI Taxonomy" id="478448"/>
    <lineage>
        <taxon>Bacteria</taxon>
        <taxon>Pseudomonadati</taxon>
        <taxon>Pseudomonadota</taxon>
        <taxon>Alphaproteobacteria</taxon>
        <taxon>Rhodospirillales</taxon>
        <taxon>Rhodospirillaceae</taxon>
        <taxon>Pararhodospirillum</taxon>
    </lineage>
</organism>
<comment type="caution">
    <text evidence="3">The sequence shown here is derived from an EMBL/GenBank/DDBJ whole genome shotgun (WGS) entry which is preliminary data.</text>
</comment>
<dbReference type="Pfam" id="PF12146">
    <property type="entry name" value="Hydrolase_4"/>
    <property type="match status" value="1"/>
</dbReference>
<dbReference type="RefSeq" id="WP_218032800.1">
    <property type="nucleotide sequence ID" value="NZ_BJZO01000050.1"/>
</dbReference>
<feature type="transmembrane region" description="Helical" evidence="1">
    <location>
        <begin position="313"/>
        <end position="331"/>
    </location>
</feature>
<gene>
    <name evidence="3" type="ORF">ROR02_19640</name>
</gene>
<keyword evidence="3" id="KW-0378">Hydrolase</keyword>
<dbReference type="Gene3D" id="3.40.50.1820">
    <property type="entry name" value="alpha/beta hydrolase"/>
    <property type="match status" value="1"/>
</dbReference>
<keyword evidence="1" id="KW-0812">Transmembrane</keyword>
<feature type="transmembrane region" description="Helical" evidence="1">
    <location>
        <begin position="450"/>
        <end position="469"/>
    </location>
</feature>
<accession>A0A512H8Q9</accession>
<feature type="domain" description="Serine aminopeptidase S33" evidence="2">
    <location>
        <begin position="66"/>
        <end position="191"/>
    </location>
</feature>
<proteinExistence type="predicted"/>
<dbReference type="PANTHER" id="PTHR22946">
    <property type="entry name" value="DIENELACTONE HYDROLASE DOMAIN-CONTAINING PROTEIN-RELATED"/>
    <property type="match status" value="1"/>
</dbReference>
<evidence type="ECO:0000313" key="3">
    <source>
        <dbReference type="EMBL" id="GEO81833.1"/>
    </source>
</evidence>
<reference evidence="3 4" key="1">
    <citation type="submission" date="2019-07" db="EMBL/GenBank/DDBJ databases">
        <title>Whole genome shotgun sequence of Rhodospirillum oryzae NBRC 107573.</title>
        <authorList>
            <person name="Hosoyama A."/>
            <person name="Uohara A."/>
            <person name="Ohji S."/>
            <person name="Ichikawa N."/>
        </authorList>
    </citation>
    <scope>NUCLEOTIDE SEQUENCE [LARGE SCALE GENOMIC DNA]</scope>
    <source>
        <strain evidence="3 4">NBRC 107573</strain>
    </source>
</reference>
<sequence>MTPPRWTAWRSVVAPRAVVALAAALMIVLALARLMAPLADLEIRHTFVDETPVTVFQPAKGPLGPAVVIAHGFAGSQQLMQNFAIALAEAGYVAVTFDALGHGRHPEPLGGDLANVDGATVYLLNQIHQVAQFARDLVPDQPRFAVLGHSMASDIVVRYAAAEPAVAATVAVSMFSPAVTPTEPRDLLVIVGALEQNALKAEALRAVAMVAGTSAPQAEATYGSIDQGTARRYVLAPGVEHIGVLFSRVAATETVAWLDAVFHRHGAGPVPARMPWIGVLLAGVVGLAWPLSTLLPRIAPPPKSAARLTGRPFFWLAVGPALATPVLLRPLPTDFLPTLVGDYLVAHAAVYGLLTAAGLAWWCRHERRAGRACPVVAFPRLERSEWGRLGLAGGLAAAYGLVAFGLPVDRFVTAVAPGPARWFLVPVMALGTVPYILADEALIRRAGNSFLRGVATRTLFLASLGLAIALDFESLFFLIILMPALVVFMGVFGLFARWTWARTHHGAVGGLATALALAIAIAAIFPVVSG</sequence>
<dbReference type="AlphaFoldDB" id="A0A512H8Q9"/>
<dbReference type="SUPFAM" id="SSF53474">
    <property type="entry name" value="alpha/beta-Hydrolases"/>
    <property type="match status" value="1"/>
</dbReference>
<dbReference type="EMBL" id="BJZO01000050">
    <property type="protein sequence ID" value="GEO81833.1"/>
    <property type="molecule type" value="Genomic_DNA"/>
</dbReference>
<feature type="transmembrane region" description="Helical" evidence="1">
    <location>
        <begin position="274"/>
        <end position="292"/>
    </location>
</feature>
<feature type="transmembrane region" description="Helical" evidence="1">
    <location>
        <begin position="389"/>
        <end position="408"/>
    </location>
</feature>
<keyword evidence="4" id="KW-1185">Reference proteome</keyword>
<dbReference type="InterPro" id="IPR029058">
    <property type="entry name" value="AB_hydrolase_fold"/>
</dbReference>
<evidence type="ECO:0000313" key="4">
    <source>
        <dbReference type="Proteomes" id="UP000321567"/>
    </source>
</evidence>
<dbReference type="Proteomes" id="UP000321567">
    <property type="component" value="Unassembled WGS sequence"/>
</dbReference>
<feature type="transmembrane region" description="Helical" evidence="1">
    <location>
        <begin position="420"/>
        <end position="438"/>
    </location>
</feature>
<keyword evidence="1" id="KW-0472">Membrane</keyword>
<feature type="transmembrane region" description="Helical" evidence="1">
    <location>
        <begin position="508"/>
        <end position="528"/>
    </location>
</feature>
<evidence type="ECO:0000259" key="2">
    <source>
        <dbReference type="Pfam" id="PF12146"/>
    </source>
</evidence>
<dbReference type="InterPro" id="IPR050261">
    <property type="entry name" value="FrsA_esterase"/>
</dbReference>
<name>A0A512H8Q9_9PROT</name>
<protein>
    <submittedName>
        <fullName evidence="3">Alpha/beta hydrolase</fullName>
    </submittedName>
</protein>